<protein>
    <submittedName>
        <fullName evidence="1">Uncharacterized protein</fullName>
    </submittedName>
</protein>
<dbReference type="AlphaFoldDB" id="A0AAN9HIU1"/>
<comment type="caution">
    <text evidence="1">The sequence shown here is derived from an EMBL/GenBank/DDBJ whole genome shotgun (WGS) entry which is preliminary data.</text>
</comment>
<sequence length="82" mass="9885">MDGTSVTMIYLLIETKMKFFLKQMEYKIPKNFFYSRGTVITEWTIDQLPFFILFGSIEYTHNSELHVTRPKRHVRFRASPFN</sequence>
<reference evidence="1 2" key="1">
    <citation type="submission" date="2024-01" db="EMBL/GenBank/DDBJ databases">
        <title>The genomes of 5 underutilized Papilionoideae crops provide insights into root nodulation and disease resistanc.</title>
        <authorList>
            <person name="Yuan L."/>
        </authorList>
    </citation>
    <scope>NUCLEOTIDE SEQUENCE [LARGE SCALE GENOMIC DNA]</scope>
    <source>
        <strain evidence="1">ZHUSHIDOU_FW_LH</strain>
        <tissue evidence="1">Leaf</tissue>
    </source>
</reference>
<name>A0AAN9HIU1_CROPI</name>
<dbReference type="Proteomes" id="UP001372338">
    <property type="component" value="Unassembled WGS sequence"/>
</dbReference>
<dbReference type="EMBL" id="JAYWIO010000035">
    <property type="protein sequence ID" value="KAK7236671.1"/>
    <property type="molecule type" value="Genomic_DNA"/>
</dbReference>
<accession>A0AAN9HIU1</accession>
<proteinExistence type="predicted"/>
<evidence type="ECO:0000313" key="2">
    <source>
        <dbReference type="Proteomes" id="UP001372338"/>
    </source>
</evidence>
<keyword evidence="2" id="KW-1185">Reference proteome</keyword>
<organism evidence="1 2">
    <name type="scientific">Crotalaria pallida</name>
    <name type="common">Smooth rattlebox</name>
    <name type="synonym">Crotalaria striata</name>
    <dbReference type="NCBI Taxonomy" id="3830"/>
    <lineage>
        <taxon>Eukaryota</taxon>
        <taxon>Viridiplantae</taxon>
        <taxon>Streptophyta</taxon>
        <taxon>Embryophyta</taxon>
        <taxon>Tracheophyta</taxon>
        <taxon>Spermatophyta</taxon>
        <taxon>Magnoliopsida</taxon>
        <taxon>eudicotyledons</taxon>
        <taxon>Gunneridae</taxon>
        <taxon>Pentapetalae</taxon>
        <taxon>rosids</taxon>
        <taxon>fabids</taxon>
        <taxon>Fabales</taxon>
        <taxon>Fabaceae</taxon>
        <taxon>Papilionoideae</taxon>
        <taxon>50 kb inversion clade</taxon>
        <taxon>genistoids sensu lato</taxon>
        <taxon>core genistoids</taxon>
        <taxon>Crotalarieae</taxon>
        <taxon>Crotalaria</taxon>
    </lineage>
</organism>
<evidence type="ECO:0000313" key="1">
    <source>
        <dbReference type="EMBL" id="KAK7236671.1"/>
    </source>
</evidence>
<gene>
    <name evidence="1" type="ORF">RIF29_45385</name>
</gene>